<reference evidence="1" key="1">
    <citation type="submission" date="2022-04" db="EMBL/GenBank/DDBJ databases">
        <title>Genome of the entomopathogenic fungus Entomophthora muscae.</title>
        <authorList>
            <person name="Elya C."/>
            <person name="Lovett B.R."/>
            <person name="Lee E."/>
            <person name="Macias A.M."/>
            <person name="Hajek A.E."/>
            <person name="De Bivort B.L."/>
            <person name="Kasson M.T."/>
            <person name="De Fine Licht H.H."/>
            <person name="Stajich J.E."/>
        </authorList>
    </citation>
    <scope>NUCLEOTIDE SEQUENCE</scope>
    <source>
        <strain evidence="1">Berkeley</strain>
    </source>
</reference>
<gene>
    <name evidence="1" type="ORF">DSO57_1007150</name>
</gene>
<name>A0ACC2T7S8_9FUNG</name>
<keyword evidence="2" id="KW-1185">Reference proteome</keyword>
<organism evidence="1 2">
    <name type="scientific">Entomophthora muscae</name>
    <dbReference type="NCBI Taxonomy" id="34485"/>
    <lineage>
        <taxon>Eukaryota</taxon>
        <taxon>Fungi</taxon>
        <taxon>Fungi incertae sedis</taxon>
        <taxon>Zoopagomycota</taxon>
        <taxon>Entomophthoromycotina</taxon>
        <taxon>Entomophthoromycetes</taxon>
        <taxon>Entomophthorales</taxon>
        <taxon>Entomophthoraceae</taxon>
        <taxon>Entomophthora</taxon>
    </lineage>
</organism>
<sequence>MQVTQGQVVGHGRILGEEQVASLYPFRTFSDFNLPEDNPQVLSLFTAADFPQLSPVQKKDVFVREPTLIGRLVSIWELAGCGLGGQSLPKDWR</sequence>
<evidence type="ECO:0000313" key="1">
    <source>
        <dbReference type="EMBL" id="KAJ9070526.1"/>
    </source>
</evidence>
<protein>
    <submittedName>
        <fullName evidence="1">Uncharacterized protein</fullName>
    </submittedName>
</protein>
<accession>A0ACC2T7S8</accession>
<dbReference type="Proteomes" id="UP001165960">
    <property type="component" value="Unassembled WGS sequence"/>
</dbReference>
<comment type="caution">
    <text evidence="1">The sequence shown here is derived from an EMBL/GenBank/DDBJ whole genome shotgun (WGS) entry which is preliminary data.</text>
</comment>
<dbReference type="EMBL" id="QTSX02003571">
    <property type="protein sequence ID" value="KAJ9070526.1"/>
    <property type="molecule type" value="Genomic_DNA"/>
</dbReference>
<proteinExistence type="predicted"/>
<evidence type="ECO:0000313" key="2">
    <source>
        <dbReference type="Proteomes" id="UP001165960"/>
    </source>
</evidence>